<dbReference type="OrthoDB" id="271644at2759"/>
<keyword evidence="1" id="KW-1133">Transmembrane helix</keyword>
<feature type="transmembrane region" description="Helical" evidence="1">
    <location>
        <begin position="415"/>
        <end position="433"/>
    </location>
</feature>
<dbReference type="VEuPathDB" id="TriTrypDB:ADEAN_000165400"/>
<keyword evidence="1" id="KW-0812">Transmembrane</keyword>
<evidence type="ECO:0000313" key="2">
    <source>
        <dbReference type="EMBL" id="CAD2214210.1"/>
    </source>
</evidence>
<dbReference type="InterPro" id="IPR045861">
    <property type="entry name" value="CorA_cytoplasmic_dom"/>
</dbReference>
<feature type="transmembrane region" description="Helical" evidence="1">
    <location>
        <begin position="374"/>
        <end position="395"/>
    </location>
</feature>
<dbReference type="AlphaFoldDB" id="A0A7G2C3E6"/>
<sequence length="434" mass="49684">MMRIEERGQHIWLVVQPNEAEAPFARNFNDADRLFKYLTKHDIPFPSSENSKNSDFLPTTTWIDIQRGLERDSGDVIKTILSKFPVSQDVVDNCLYIAGQDRVDTSYMLNTDGSPEYLFLNVSCTPLEEEPQPQTGDPFAPRAPLIHNINTTKSIMEMRFDAVFKEDHTLSAEPVVLAVIAFRNWIITVHEEPFAEMDDLLRMIQMRCFPEQFNGKRLWHPAEPSPGAPKGRFTSPFVLTSLFQISVGHHVDSVTLAEAINKLGDKVFTVKDTIKEQEKALLHITVVRRCCGECSTEVSRKENIVTTLLQPQFKQHFLVSDPYYREQLKISLDHLRRIQLDLGNCRDTVALYNWYHNISIQWFLLRRGNRALRMLLLITECANIIYPVLMIQTLYAMNVPVPFDSEGDPPSTSYVPFFVLLAIFVCTASGADVR</sequence>
<evidence type="ECO:0000313" key="3">
    <source>
        <dbReference type="Proteomes" id="UP000515908"/>
    </source>
</evidence>
<keyword evidence="3" id="KW-1185">Reference proteome</keyword>
<proteinExistence type="predicted"/>
<dbReference type="PANTHER" id="PTHR21535:SF92">
    <property type="entry name" value="CATION TRANSPORTER"/>
    <property type="match status" value="1"/>
</dbReference>
<dbReference type="SUPFAM" id="SSF143865">
    <property type="entry name" value="CorA soluble domain-like"/>
    <property type="match status" value="1"/>
</dbReference>
<protein>
    <recommendedName>
        <fullName evidence="4">CorA-like Mg2+ transporter protein</fullName>
    </recommendedName>
</protein>
<accession>A0A7G2C3E6</accession>
<organism evidence="2 3">
    <name type="scientific">Angomonas deanei</name>
    <dbReference type="NCBI Taxonomy" id="59799"/>
    <lineage>
        <taxon>Eukaryota</taxon>
        <taxon>Discoba</taxon>
        <taxon>Euglenozoa</taxon>
        <taxon>Kinetoplastea</taxon>
        <taxon>Metakinetoplastina</taxon>
        <taxon>Trypanosomatida</taxon>
        <taxon>Trypanosomatidae</taxon>
        <taxon>Strigomonadinae</taxon>
        <taxon>Angomonas</taxon>
    </lineage>
</organism>
<keyword evidence="1" id="KW-0472">Membrane</keyword>
<dbReference type="PANTHER" id="PTHR21535">
    <property type="entry name" value="MAGNESIUM AND COBALT TRANSPORT PROTEIN/MITOCHONDRIAL IMPORT INNER MEMBRANE TRANSLOCASE SUBUNIT TIM8"/>
    <property type="match status" value="1"/>
</dbReference>
<dbReference type="Proteomes" id="UP000515908">
    <property type="component" value="Chromosome 03"/>
</dbReference>
<gene>
    <name evidence="2" type="ORF">ADEAN_000165400</name>
</gene>
<dbReference type="EMBL" id="LR877147">
    <property type="protein sequence ID" value="CAD2214210.1"/>
    <property type="molecule type" value="Genomic_DNA"/>
</dbReference>
<name>A0A7G2C3E6_9TRYP</name>
<evidence type="ECO:0000256" key="1">
    <source>
        <dbReference type="SAM" id="Phobius"/>
    </source>
</evidence>
<evidence type="ECO:0008006" key="4">
    <source>
        <dbReference type="Google" id="ProtNLM"/>
    </source>
</evidence>
<reference evidence="2 3" key="1">
    <citation type="submission" date="2020-08" db="EMBL/GenBank/DDBJ databases">
        <authorList>
            <person name="Newling K."/>
            <person name="Davey J."/>
            <person name="Forrester S."/>
        </authorList>
    </citation>
    <scope>NUCLEOTIDE SEQUENCE [LARGE SCALE GENOMIC DNA]</scope>
    <source>
        <strain evidence="3">Crithidia deanei Carvalho (ATCC PRA-265)</strain>
    </source>
</reference>